<evidence type="ECO:0000313" key="5">
    <source>
        <dbReference type="Proteomes" id="UP000215738"/>
    </source>
</evidence>
<reference evidence="4 6" key="2">
    <citation type="submission" date="2018-06" db="EMBL/GenBank/DDBJ databases">
        <authorList>
            <consortium name="Pathogen Informatics"/>
            <person name="Doyle S."/>
        </authorList>
    </citation>
    <scope>NUCLEOTIDE SEQUENCE [LARGE SCALE GENOMIC DNA]</scope>
    <source>
        <strain evidence="4 6">NCTC10851</strain>
    </source>
</reference>
<dbReference type="PANTHER" id="PTHR35401:SF2">
    <property type="entry name" value="ABC-TYPE TRANSPORT SYSTEM"/>
    <property type="match status" value="1"/>
</dbReference>
<keyword evidence="1" id="KW-1277">Toxin-antitoxin system</keyword>
<protein>
    <submittedName>
        <fullName evidence="4">Uncharacterized protein conserved in bacteria</fullName>
    </submittedName>
</protein>
<dbReference type="Pfam" id="PF08681">
    <property type="entry name" value="TacA1"/>
    <property type="match status" value="1"/>
</dbReference>
<accession>A0A263HE68</accession>
<dbReference type="EMBL" id="UFSB01000001">
    <property type="protein sequence ID" value="SUU36944.1"/>
    <property type="molecule type" value="Genomic_DNA"/>
</dbReference>
<evidence type="ECO:0000313" key="6">
    <source>
        <dbReference type="Proteomes" id="UP000254507"/>
    </source>
</evidence>
<dbReference type="Gene3D" id="1.20.5.780">
    <property type="entry name" value="Single helix bin"/>
    <property type="match status" value="1"/>
</dbReference>
<evidence type="ECO:0000256" key="1">
    <source>
        <dbReference type="ARBA" id="ARBA00022649"/>
    </source>
</evidence>
<keyword evidence="5" id="KW-1185">Reference proteome</keyword>
<dbReference type="InParanoid" id="A0A263HE68"/>
<dbReference type="OrthoDB" id="5689325at2"/>
<dbReference type="PANTHER" id="PTHR35401">
    <property type="entry name" value="COPG FAMILY HELIX-TURN-HELIX PROTEIN-RELATED-RELATED"/>
    <property type="match status" value="1"/>
</dbReference>
<dbReference type="SUPFAM" id="SSF47598">
    <property type="entry name" value="Ribbon-helix-helix"/>
    <property type="match status" value="1"/>
</dbReference>
<dbReference type="InterPro" id="IPR014795">
    <property type="entry name" value="TacA_1-like"/>
</dbReference>
<sequence>MPATARFEARINTEIQSLLKRAATLEGRSLSDFVISAALSAAKKTVEKNELIHLSIADQQCFAEALISPPSPNQKMQEALHLSTSLLGE</sequence>
<dbReference type="Proteomes" id="UP000215738">
    <property type="component" value="Unassembled WGS sequence"/>
</dbReference>
<dbReference type="Proteomes" id="UP000254507">
    <property type="component" value="Unassembled WGS sequence"/>
</dbReference>
<dbReference type="AlphaFoldDB" id="A0A263HE68"/>
<evidence type="ECO:0000313" key="4">
    <source>
        <dbReference type="EMBL" id="SUU36944.1"/>
    </source>
</evidence>
<evidence type="ECO:0000313" key="3">
    <source>
        <dbReference type="EMBL" id="OZN25714.1"/>
    </source>
</evidence>
<dbReference type="EMBL" id="NLFK01000001">
    <property type="protein sequence ID" value="OZN25714.1"/>
    <property type="molecule type" value="Genomic_DNA"/>
</dbReference>
<name>A0A263HE68_9PAST</name>
<comment type="similarity">
    <text evidence="2">Belongs to the TacA antitoxin family.</text>
</comment>
<dbReference type="InterPro" id="IPR010985">
    <property type="entry name" value="Ribbon_hlx_hlx"/>
</dbReference>
<dbReference type="RefSeq" id="WP_094945345.1">
    <property type="nucleotide sequence ID" value="NZ_JBMHIA010000004.1"/>
</dbReference>
<organism evidence="4 6">
    <name type="scientific">Actinobacillus seminis</name>
    <dbReference type="NCBI Taxonomy" id="722"/>
    <lineage>
        <taxon>Bacteria</taxon>
        <taxon>Pseudomonadati</taxon>
        <taxon>Pseudomonadota</taxon>
        <taxon>Gammaproteobacteria</taxon>
        <taxon>Pasteurellales</taxon>
        <taxon>Pasteurellaceae</taxon>
        <taxon>Actinobacillus</taxon>
    </lineage>
</organism>
<gene>
    <name evidence="3" type="ORF">CFY87_00375</name>
    <name evidence="4" type="ORF">NCTC10851_01397</name>
</gene>
<dbReference type="GO" id="GO:0006355">
    <property type="term" value="P:regulation of DNA-templated transcription"/>
    <property type="evidence" value="ECO:0007669"/>
    <property type="project" value="InterPro"/>
</dbReference>
<reference evidence="3 5" key="1">
    <citation type="submission" date="2017-07" db="EMBL/GenBank/DDBJ databases">
        <title>Virulence factors identified in Actinobacillus seminis.</title>
        <authorList>
            <person name="Negrete-Abascal E."/>
            <person name="Vaca-Pacheco S."/>
            <person name="Montes-Garcia F."/>
            <person name="Leyto-Gil A.M."/>
            <person name="Fragoso-Garcia E."/>
            <person name="Carvente-Garcia R."/>
            <person name="Perez-Agueros S."/>
            <person name="Castelan-Sanchez H.G."/>
            <person name="Garcia-Molina A."/>
            <person name="Villamar T.E."/>
            <person name="Vazquez-Cruz C."/>
        </authorList>
    </citation>
    <scope>NUCLEOTIDE SEQUENCE [LARGE SCALE GENOMIC DNA]</scope>
    <source>
        <strain evidence="3 5">ATCC 15768</strain>
    </source>
</reference>
<evidence type="ECO:0000256" key="2">
    <source>
        <dbReference type="ARBA" id="ARBA00049988"/>
    </source>
</evidence>
<proteinExistence type="inferred from homology"/>